<comment type="subcellular location">
    <subcellularLocation>
        <location evidence="1">Membrane</location>
        <topology evidence="1">Multi-pass membrane protein</topology>
    </subcellularLocation>
</comment>
<evidence type="ECO:0000256" key="3">
    <source>
        <dbReference type="ARBA" id="ARBA00022692"/>
    </source>
</evidence>
<dbReference type="InterPro" id="IPR055299">
    <property type="entry name" value="TIMMDC1"/>
</dbReference>
<evidence type="ECO:0000256" key="6">
    <source>
        <dbReference type="ARBA" id="ARBA00040778"/>
    </source>
</evidence>
<evidence type="ECO:0000256" key="4">
    <source>
        <dbReference type="ARBA" id="ARBA00022989"/>
    </source>
</evidence>
<evidence type="ECO:0000256" key="1">
    <source>
        <dbReference type="ARBA" id="ARBA00004141"/>
    </source>
</evidence>
<sequence>MYTKNEYEEISPELHNVMQTTLSGVFFGACLGGFVKSRDAYLYFIESNQATAFKTTMQAKKQLQDYVTIGFAKGAVHWGWRLGVFTGCFSLITTTVAVYRGVPALVDYIMAGAITGAVYKANLGVAAMLVGAGVGATLSAVGGFIILSVLKMAGVSMDDIRRVFYKVKEARKNQLDQAYEKSAKEKHDNLTQHHDVLVAEKGQKKVEEID</sequence>
<proteinExistence type="inferred from homology"/>
<feature type="non-terminal residue" evidence="9">
    <location>
        <position position="210"/>
    </location>
</feature>
<evidence type="ECO:0000256" key="2">
    <source>
        <dbReference type="ARBA" id="ARBA00008444"/>
    </source>
</evidence>
<evidence type="ECO:0000313" key="10">
    <source>
        <dbReference type="Proteomes" id="UP000837857"/>
    </source>
</evidence>
<reference evidence="9" key="1">
    <citation type="submission" date="2022-03" db="EMBL/GenBank/DDBJ databases">
        <authorList>
            <person name="Martin H S."/>
        </authorList>
    </citation>
    <scope>NUCLEOTIDE SEQUENCE</scope>
</reference>
<dbReference type="PROSITE" id="PS51257">
    <property type="entry name" value="PROKAR_LIPOPROTEIN"/>
    <property type="match status" value="1"/>
</dbReference>
<gene>
    <name evidence="9" type="ORF">IPOD504_LOCUS16555</name>
</gene>
<keyword evidence="5 8" id="KW-0472">Membrane</keyword>
<organism evidence="9 10">
    <name type="scientific">Iphiclides podalirius</name>
    <name type="common">scarce swallowtail</name>
    <dbReference type="NCBI Taxonomy" id="110791"/>
    <lineage>
        <taxon>Eukaryota</taxon>
        <taxon>Metazoa</taxon>
        <taxon>Ecdysozoa</taxon>
        <taxon>Arthropoda</taxon>
        <taxon>Hexapoda</taxon>
        <taxon>Insecta</taxon>
        <taxon>Pterygota</taxon>
        <taxon>Neoptera</taxon>
        <taxon>Endopterygota</taxon>
        <taxon>Lepidoptera</taxon>
        <taxon>Glossata</taxon>
        <taxon>Ditrysia</taxon>
        <taxon>Papilionoidea</taxon>
        <taxon>Papilionidae</taxon>
        <taxon>Papilioninae</taxon>
        <taxon>Iphiclides</taxon>
    </lineage>
</organism>
<dbReference type="PANTHER" id="PTHR13002:SF1">
    <property type="entry name" value="COMPLEX I ASSEMBLY FACTOR TIMMDC1, MITOCHONDRIAL"/>
    <property type="match status" value="1"/>
</dbReference>
<evidence type="ECO:0000256" key="7">
    <source>
        <dbReference type="ARBA" id="ARBA00041344"/>
    </source>
</evidence>
<accession>A0ABN8J3A6</accession>
<dbReference type="Pfam" id="PF02466">
    <property type="entry name" value="Tim17"/>
    <property type="match status" value="1"/>
</dbReference>
<evidence type="ECO:0000256" key="8">
    <source>
        <dbReference type="SAM" id="Phobius"/>
    </source>
</evidence>
<evidence type="ECO:0000256" key="5">
    <source>
        <dbReference type="ARBA" id="ARBA00023136"/>
    </source>
</evidence>
<protein>
    <recommendedName>
        <fullName evidence="6">Complex I assembly factor TIMMDC1, mitochondrial</fullName>
    </recommendedName>
    <alternativeName>
        <fullName evidence="7">Translocase of inner mitochondrial membrane domain-containing protein 1</fullName>
    </alternativeName>
</protein>
<comment type="similarity">
    <text evidence="2">Belongs to the Tim17/Tim22/Tim23 family.</text>
</comment>
<dbReference type="PANTHER" id="PTHR13002">
    <property type="entry name" value="C3ORF1 PROTEIN-RELATED"/>
    <property type="match status" value="1"/>
</dbReference>
<name>A0ABN8J3A6_9NEOP</name>
<feature type="transmembrane region" description="Helical" evidence="8">
    <location>
        <begin position="122"/>
        <end position="147"/>
    </location>
</feature>
<keyword evidence="10" id="KW-1185">Reference proteome</keyword>
<keyword evidence="4 8" id="KW-1133">Transmembrane helix</keyword>
<keyword evidence="3 8" id="KW-0812">Transmembrane</keyword>
<dbReference type="Proteomes" id="UP000837857">
    <property type="component" value="Chromosome 8"/>
</dbReference>
<evidence type="ECO:0000313" key="9">
    <source>
        <dbReference type="EMBL" id="CAH2075166.1"/>
    </source>
</evidence>
<dbReference type="EMBL" id="OW152820">
    <property type="protein sequence ID" value="CAH2075166.1"/>
    <property type="molecule type" value="Genomic_DNA"/>
</dbReference>